<dbReference type="InterPro" id="IPR042118">
    <property type="entry name" value="QueA_dom1"/>
</dbReference>
<organism evidence="14 15">
    <name type="scientific">Pirellula staleyi (strain ATCC 27377 / DSM 6068 / ICPB 4128)</name>
    <name type="common">Pirella staleyi</name>
    <dbReference type="NCBI Taxonomy" id="530564"/>
    <lineage>
        <taxon>Bacteria</taxon>
        <taxon>Pseudomonadati</taxon>
        <taxon>Planctomycetota</taxon>
        <taxon>Planctomycetia</taxon>
        <taxon>Pirellulales</taxon>
        <taxon>Pirellulaceae</taxon>
        <taxon>Pirellula</taxon>
    </lineage>
</organism>
<evidence type="ECO:0000313" key="14">
    <source>
        <dbReference type="EMBL" id="ADB17625.1"/>
    </source>
</evidence>
<dbReference type="Gene3D" id="2.40.10.240">
    <property type="entry name" value="QueA-like"/>
    <property type="match status" value="1"/>
</dbReference>
<evidence type="ECO:0000256" key="11">
    <source>
        <dbReference type="ARBA" id="ARBA00069325"/>
    </source>
</evidence>
<keyword evidence="6 13" id="KW-0949">S-adenosyl-L-methionine</keyword>
<evidence type="ECO:0000256" key="9">
    <source>
        <dbReference type="ARBA" id="ARBA00061210"/>
    </source>
</evidence>
<gene>
    <name evidence="13" type="primary">queA</name>
    <name evidence="14" type="ordered locus">Psta_2960</name>
</gene>
<reference evidence="14 15" key="1">
    <citation type="journal article" date="2009" name="Stand. Genomic Sci.">
        <title>Complete genome sequence of Pirellula staleyi type strain (ATCC 27377).</title>
        <authorList>
            <person name="Clum A."/>
            <person name="Tindall B.J."/>
            <person name="Sikorski J."/>
            <person name="Ivanova N."/>
            <person name="Mavrommatis K."/>
            <person name="Lucas S."/>
            <person name="Glavina del Rio T."/>
            <person name="Nolan M."/>
            <person name="Chen F."/>
            <person name="Tice H."/>
            <person name="Pitluck S."/>
            <person name="Cheng J.F."/>
            <person name="Chertkov O."/>
            <person name="Brettin T."/>
            <person name="Han C."/>
            <person name="Detter J.C."/>
            <person name="Kuske C."/>
            <person name="Bruce D."/>
            <person name="Goodwin L."/>
            <person name="Ovchinikova G."/>
            <person name="Pati A."/>
            <person name="Mikhailova N."/>
            <person name="Chen A."/>
            <person name="Palaniappan K."/>
            <person name="Land M."/>
            <person name="Hauser L."/>
            <person name="Chang Y.J."/>
            <person name="Jeffries C.D."/>
            <person name="Chain P."/>
            <person name="Rohde M."/>
            <person name="Goker M."/>
            <person name="Bristow J."/>
            <person name="Eisen J.A."/>
            <person name="Markowitz V."/>
            <person name="Hugenholtz P."/>
            <person name="Kyrpides N.C."/>
            <person name="Klenk H.P."/>
            <person name="Lapidus A."/>
        </authorList>
    </citation>
    <scope>NUCLEOTIDE SEQUENCE [LARGE SCALE GENOMIC DNA]</scope>
    <source>
        <strain evidence="15">ATCC 27377 / DSM 6068 / ICPB 4128</strain>
    </source>
</reference>
<comment type="pathway">
    <text evidence="2 13">tRNA modification; tRNA-queuosine biosynthesis.</text>
</comment>
<dbReference type="Proteomes" id="UP000001887">
    <property type="component" value="Chromosome"/>
</dbReference>
<keyword evidence="5 13" id="KW-0808">Transferase</keyword>
<dbReference type="EC" id="2.4.99.17" evidence="10 13"/>
<dbReference type="AlphaFoldDB" id="D2R8T4"/>
<dbReference type="eggNOG" id="COG0809">
    <property type="taxonomic scope" value="Bacteria"/>
</dbReference>
<comment type="subcellular location">
    <subcellularLocation>
        <location evidence="1 13">Cytoplasm</location>
    </subcellularLocation>
</comment>
<comment type="subunit">
    <text evidence="3 13">Monomer.</text>
</comment>
<evidence type="ECO:0000256" key="10">
    <source>
        <dbReference type="ARBA" id="ARBA00066503"/>
    </source>
</evidence>
<evidence type="ECO:0000256" key="12">
    <source>
        <dbReference type="ARBA" id="ARBA00076160"/>
    </source>
</evidence>
<dbReference type="GO" id="GO:0005737">
    <property type="term" value="C:cytoplasm"/>
    <property type="evidence" value="ECO:0007669"/>
    <property type="project" value="UniProtKB-SubCell"/>
</dbReference>
<keyword evidence="4 13" id="KW-0963">Cytoplasm</keyword>
<dbReference type="KEGG" id="psl:Psta_2960"/>
<keyword evidence="7 13" id="KW-0671">Queuosine biosynthesis</keyword>
<dbReference type="NCBIfam" id="NF001140">
    <property type="entry name" value="PRK00147.1"/>
    <property type="match status" value="1"/>
</dbReference>
<protein>
    <recommendedName>
        <fullName evidence="11 13">S-adenosylmethionine:tRNA ribosyltransferase-isomerase</fullName>
        <ecNumber evidence="10 13">2.4.99.17</ecNumber>
    </recommendedName>
    <alternativeName>
        <fullName evidence="12 13">Queuosine biosynthesis protein QueA</fullName>
    </alternativeName>
</protein>
<evidence type="ECO:0000256" key="7">
    <source>
        <dbReference type="ARBA" id="ARBA00022785"/>
    </source>
</evidence>
<dbReference type="PANTHER" id="PTHR30307">
    <property type="entry name" value="S-ADENOSYLMETHIONINE:TRNA RIBOSYLTRANSFERASE-ISOMERASE"/>
    <property type="match status" value="1"/>
</dbReference>
<evidence type="ECO:0000313" key="15">
    <source>
        <dbReference type="Proteomes" id="UP000001887"/>
    </source>
</evidence>
<evidence type="ECO:0000256" key="4">
    <source>
        <dbReference type="ARBA" id="ARBA00022490"/>
    </source>
</evidence>
<dbReference type="HOGENOM" id="CLU_039110_1_0_0"/>
<keyword evidence="15" id="KW-1185">Reference proteome</keyword>
<accession>D2R8T4</accession>
<evidence type="ECO:0000256" key="1">
    <source>
        <dbReference type="ARBA" id="ARBA00004496"/>
    </source>
</evidence>
<dbReference type="FunFam" id="3.40.1780.10:FF:000001">
    <property type="entry name" value="S-adenosylmethionine:tRNA ribosyltransferase-isomerase"/>
    <property type="match status" value="1"/>
</dbReference>
<evidence type="ECO:0000256" key="5">
    <source>
        <dbReference type="ARBA" id="ARBA00022679"/>
    </source>
</evidence>
<dbReference type="SUPFAM" id="SSF111337">
    <property type="entry name" value="QueA-like"/>
    <property type="match status" value="1"/>
</dbReference>
<proteinExistence type="inferred from homology"/>
<dbReference type="Gene3D" id="3.40.1780.10">
    <property type="entry name" value="QueA-like"/>
    <property type="match status" value="1"/>
</dbReference>
<dbReference type="UniPathway" id="UPA00392"/>
<dbReference type="PANTHER" id="PTHR30307:SF0">
    <property type="entry name" value="S-ADENOSYLMETHIONINE:TRNA RIBOSYLTRANSFERASE-ISOMERASE"/>
    <property type="match status" value="1"/>
</dbReference>
<dbReference type="InterPro" id="IPR042119">
    <property type="entry name" value="QueA_dom2"/>
</dbReference>
<dbReference type="STRING" id="530564.Psta_2960"/>
<evidence type="ECO:0000256" key="6">
    <source>
        <dbReference type="ARBA" id="ARBA00022691"/>
    </source>
</evidence>
<evidence type="ECO:0000256" key="3">
    <source>
        <dbReference type="ARBA" id="ARBA00011245"/>
    </source>
</evidence>
<dbReference type="InterPro" id="IPR036100">
    <property type="entry name" value="QueA_sf"/>
</dbReference>
<evidence type="ECO:0000256" key="8">
    <source>
        <dbReference type="ARBA" id="ARBA00052751"/>
    </source>
</evidence>
<evidence type="ECO:0000256" key="13">
    <source>
        <dbReference type="HAMAP-Rule" id="MF_00113"/>
    </source>
</evidence>
<dbReference type="HAMAP" id="MF_00113">
    <property type="entry name" value="QueA"/>
    <property type="match status" value="1"/>
</dbReference>
<dbReference type="InterPro" id="IPR003699">
    <property type="entry name" value="QueA"/>
</dbReference>
<comment type="catalytic activity">
    <reaction evidence="8 13">
        <text>7-aminomethyl-7-carbaguanosine(34) in tRNA + S-adenosyl-L-methionine = epoxyqueuosine(34) in tRNA + adenine + L-methionine + 2 H(+)</text>
        <dbReference type="Rhea" id="RHEA:32155"/>
        <dbReference type="Rhea" id="RHEA-COMP:10342"/>
        <dbReference type="Rhea" id="RHEA-COMP:18582"/>
        <dbReference type="ChEBI" id="CHEBI:15378"/>
        <dbReference type="ChEBI" id="CHEBI:16708"/>
        <dbReference type="ChEBI" id="CHEBI:57844"/>
        <dbReference type="ChEBI" id="CHEBI:59789"/>
        <dbReference type="ChEBI" id="CHEBI:82833"/>
        <dbReference type="ChEBI" id="CHEBI:194443"/>
        <dbReference type="EC" id="2.4.99.17"/>
    </reaction>
</comment>
<comment type="similarity">
    <text evidence="9 13">Belongs to the QueA family.</text>
</comment>
<name>D2R8T4_PIRSD</name>
<dbReference type="NCBIfam" id="TIGR00113">
    <property type="entry name" value="queA"/>
    <property type="match status" value="1"/>
</dbReference>
<evidence type="ECO:0000256" key="2">
    <source>
        <dbReference type="ARBA" id="ARBA00004691"/>
    </source>
</evidence>
<comment type="function">
    <text evidence="13">Transfers and isomerizes the ribose moiety from AdoMet to the 7-aminomethyl group of 7-deazaguanine (preQ1-tRNA) to give epoxyqueuosine (oQ-tRNA).</text>
</comment>
<dbReference type="Pfam" id="PF02547">
    <property type="entry name" value="Queuosine_synth"/>
    <property type="match status" value="1"/>
</dbReference>
<dbReference type="EMBL" id="CP001848">
    <property type="protein sequence ID" value="ADB17625.1"/>
    <property type="molecule type" value="Genomic_DNA"/>
</dbReference>
<dbReference type="GO" id="GO:0008616">
    <property type="term" value="P:tRNA queuosine(34) biosynthetic process"/>
    <property type="evidence" value="ECO:0007669"/>
    <property type="project" value="UniProtKB-UniRule"/>
</dbReference>
<sequence length="349" mass="38831">MNELDAYDFELPRDLVAQHPLPHRTDARLLVVDRAKQSIDHHHIRDLPGLLRYGDHLVMNDTRVIPARLVGRREQTGARWSGLFLSADDQGNWQVLGKTRGKLLPGEAILVLSWDLRQSIKLRLLTKLEGGVWVVRPEPLGDPWELLDSVGRVPLPPYIRDGEMIEADSTNYQTVFAKTRGAVAAPTAGLHFTPELLEKVKVAGVLSSHVTLHVGLGTFRPVTAEKLAEHVMHSEFCDVSQPAVETILKTKSRGGRVIAVGTTVARSLESAAAPTGKLEPFSGPTNLFIRPPFTFCVLDGLLTNFHLPRSTLLVLVRTFGGDELIQQAYREAIEERYRFYSYGDAMLIL</sequence>
<dbReference type="OrthoDB" id="9805933at2"/>
<dbReference type="GO" id="GO:0051075">
    <property type="term" value="F:S-adenosylmethionine:tRNA ribosyltransferase-isomerase activity"/>
    <property type="evidence" value="ECO:0007669"/>
    <property type="project" value="UniProtKB-EC"/>
</dbReference>
<keyword evidence="14" id="KW-0413">Isomerase</keyword>